<dbReference type="HOGENOM" id="CLU_000288_63_23_1"/>
<dbReference type="eggNOG" id="KOG0581">
    <property type="taxonomic scope" value="Eukaryota"/>
</dbReference>
<dbReference type="InterPro" id="IPR011009">
    <property type="entry name" value="Kinase-like_dom_sf"/>
</dbReference>
<feature type="binding site" evidence="10">
    <location>
        <position position="97"/>
    </location>
    <ligand>
        <name>ATP</name>
        <dbReference type="ChEBI" id="CHEBI:30616"/>
    </ligand>
</feature>
<evidence type="ECO:0000256" key="7">
    <source>
        <dbReference type="ARBA" id="ARBA00049014"/>
    </source>
</evidence>
<comment type="catalytic activity">
    <reaction evidence="8">
        <text>L-threonyl-[protein] + ATP = O-phospho-L-threonyl-[protein] + ADP + H(+)</text>
        <dbReference type="Rhea" id="RHEA:46608"/>
        <dbReference type="Rhea" id="RHEA-COMP:11060"/>
        <dbReference type="Rhea" id="RHEA-COMP:11605"/>
        <dbReference type="ChEBI" id="CHEBI:15378"/>
        <dbReference type="ChEBI" id="CHEBI:30013"/>
        <dbReference type="ChEBI" id="CHEBI:30616"/>
        <dbReference type="ChEBI" id="CHEBI:61977"/>
        <dbReference type="ChEBI" id="CHEBI:456216"/>
        <dbReference type="EC" id="2.7.12.2"/>
    </reaction>
</comment>
<comment type="similarity">
    <text evidence="5">Belongs to the protein kinase superfamily. STE Ser/Thr protein kinase family. MAP kinase kinase subfamily.</text>
</comment>
<dbReference type="Pfam" id="PF00069">
    <property type="entry name" value="Pkinase"/>
    <property type="match status" value="1"/>
</dbReference>
<evidence type="ECO:0000256" key="6">
    <source>
        <dbReference type="ARBA" id="ARBA00038999"/>
    </source>
</evidence>
<dbReference type="Proteomes" id="UP000000600">
    <property type="component" value="Unassembled WGS sequence"/>
</dbReference>
<dbReference type="AlphaFoldDB" id="A0EIS6"/>
<evidence type="ECO:0000256" key="8">
    <source>
        <dbReference type="ARBA" id="ARBA00049299"/>
    </source>
</evidence>
<dbReference type="Gene3D" id="1.10.510.10">
    <property type="entry name" value="Transferase(Phosphotransferase) domain 1"/>
    <property type="match status" value="1"/>
</dbReference>
<keyword evidence="2 10" id="KW-0547">Nucleotide-binding</keyword>
<dbReference type="OrthoDB" id="10252354at2759"/>
<dbReference type="KEGG" id="ptm:GSPATT00027546001"/>
<accession>A0EIS6</accession>
<evidence type="ECO:0000256" key="10">
    <source>
        <dbReference type="PROSITE-ProRule" id="PRU10141"/>
    </source>
</evidence>
<dbReference type="PROSITE" id="PS50011">
    <property type="entry name" value="PROTEIN_KINASE_DOM"/>
    <property type="match status" value="1"/>
</dbReference>
<dbReference type="PANTHER" id="PTHR48013">
    <property type="entry name" value="DUAL SPECIFICITY MITOGEN-ACTIVATED PROTEIN KINASE KINASE 5-RELATED"/>
    <property type="match status" value="1"/>
</dbReference>
<dbReference type="GeneID" id="5008660"/>
<keyword evidence="3" id="KW-0418">Kinase</keyword>
<dbReference type="PROSITE" id="PS00107">
    <property type="entry name" value="PROTEIN_KINASE_ATP"/>
    <property type="match status" value="1"/>
</dbReference>
<dbReference type="InterPro" id="IPR017441">
    <property type="entry name" value="Protein_kinase_ATP_BS"/>
</dbReference>
<dbReference type="EMBL" id="CT868681">
    <property type="protein sequence ID" value="CAK95217.1"/>
    <property type="molecule type" value="Genomic_DNA"/>
</dbReference>
<comment type="catalytic activity">
    <reaction evidence="9">
        <text>L-tyrosyl-[protein] + ATP = O-phospho-L-tyrosyl-[protein] + ADP + H(+)</text>
        <dbReference type="Rhea" id="RHEA:10596"/>
        <dbReference type="Rhea" id="RHEA-COMP:10136"/>
        <dbReference type="Rhea" id="RHEA-COMP:20101"/>
        <dbReference type="ChEBI" id="CHEBI:15378"/>
        <dbReference type="ChEBI" id="CHEBI:30616"/>
        <dbReference type="ChEBI" id="CHEBI:46858"/>
        <dbReference type="ChEBI" id="CHEBI:61978"/>
        <dbReference type="ChEBI" id="CHEBI:456216"/>
        <dbReference type="EC" id="2.7.12.2"/>
    </reaction>
</comment>
<gene>
    <name evidence="12" type="ORF">GSPATT00027546001</name>
</gene>
<dbReference type="PANTHER" id="PTHR48013:SF9">
    <property type="entry name" value="DUAL SPECIFICITY MITOGEN-ACTIVATED PROTEIN KINASE KINASE 5"/>
    <property type="match status" value="1"/>
</dbReference>
<evidence type="ECO:0000256" key="9">
    <source>
        <dbReference type="ARBA" id="ARBA00051693"/>
    </source>
</evidence>
<evidence type="ECO:0000256" key="2">
    <source>
        <dbReference type="ARBA" id="ARBA00022741"/>
    </source>
</evidence>
<dbReference type="OMA" id="QHRFFDG"/>
<name>A0EIS6_PARTE</name>
<keyword evidence="1" id="KW-0808">Transferase</keyword>
<dbReference type="Gene3D" id="3.30.200.20">
    <property type="entry name" value="Phosphorylase Kinase, domain 1"/>
    <property type="match status" value="1"/>
</dbReference>
<sequence>MQDEFDIEVNFEQNSSMTFEMFKLLINISGHNSVRFPKAGIKINNEGLTTTNGEQIQNTQESITHQQIKVGDVIGQGVSSYVCRGLYLPYNCQVALKIINVFDKDKRHQMLNDLSTLLNGCECEQLIKFYGAYYEEGTIRLVLEYMDQGSLRSIIQQIYKHNLSELINEQIIATITYNILMGLQYLHQQKHQLHRDIKPENILINSLGQIKLTDFGISKQLENTIAIARTFVGTLMYMSPERTEGKNYSYASDIWSLGLIIYEMATGKHPYSVSNKQMTYIQMIQNILKSESPKLDNYPYSVEMRDFVNIWQDLNIDFSLNKDQSKRLDAQTLLQHNWIIKNAQNSQYVQMWILQKDQKLQLVQQK</sequence>
<dbReference type="InParanoid" id="A0EIS6"/>
<feature type="domain" description="Protein kinase" evidence="11">
    <location>
        <begin position="68"/>
        <end position="339"/>
    </location>
</feature>
<dbReference type="GO" id="GO:0005524">
    <property type="term" value="F:ATP binding"/>
    <property type="evidence" value="ECO:0007669"/>
    <property type="project" value="UniProtKB-UniRule"/>
</dbReference>
<dbReference type="CDD" id="cd06623">
    <property type="entry name" value="PKc_MAPKK_plant_like"/>
    <property type="match status" value="1"/>
</dbReference>
<keyword evidence="13" id="KW-1185">Reference proteome</keyword>
<dbReference type="InterPro" id="IPR000719">
    <property type="entry name" value="Prot_kinase_dom"/>
</dbReference>
<evidence type="ECO:0000256" key="4">
    <source>
        <dbReference type="ARBA" id="ARBA00022840"/>
    </source>
</evidence>
<dbReference type="SMART" id="SM00220">
    <property type="entry name" value="S_TKc"/>
    <property type="match status" value="1"/>
</dbReference>
<evidence type="ECO:0000313" key="12">
    <source>
        <dbReference type="EMBL" id="CAK95217.1"/>
    </source>
</evidence>
<comment type="catalytic activity">
    <reaction evidence="7">
        <text>L-seryl-[protein] + ATP = O-phospho-L-seryl-[protein] + ADP + H(+)</text>
        <dbReference type="Rhea" id="RHEA:17989"/>
        <dbReference type="Rhea" id="RHEA-COMP:9863"/>
        <dbReference type="Rhea" id="RHEA-COMP:11604"/>
        <dbReference type="ChEBI" id="CHEBI:15378"/>
        <dbReference type="ChEBI" id="CHEBI:29999"/>
        <dbReference type="ChEBI" id="CHEBI:30616"/>
        <dbReference type="ChEBI" id="CHEBI:83421"/>
        <dbReference type="ChEBI" id="CHEBI:456216"/>
        <dbReference type="EC" id="2.7.12.2"/>
    </reaction>
</comment>
<evidence type="ECO:0000313" key="13">
    <source>
        <dbReference type="Proteomes" id="UP000000600"/>
    </source>
</evidence>
<keyword evidence="4 10" id="KW-0067">ATP-binding</keyword>
<evidence type="ECO:0000256" key="3">
    <source>
        <dbReference type="ARBA" id="ARBA00022777"/>
    </source>
</evidence>
<reference evidence="12 13" key="1">
    <citation type="journal article" date="2006" name="Nature">
        <title>Global trends of whole-genome duplications revealed by the ciliate Paramecium tetraurelia.</title>
        <authorList>
            <consortium name="Genoscope"/>
            <person name="Aury J.-M."/>
            <person name="Jaillon O."/>
            <person name="Duret L."/>
            <person name="Noel B."/>
            <person name="Jubin C."/>
            <person name="Porcel B.M."/>
            <person name="Segurens B."/>
            <person name="Daubin V."/>
            <person name="Anthouard V."/>
            <person name="Aiach N."/>
            <person name="Arnaiz O."/>
            <person name="Billaut A."/>
            <person name="Beisson J."/>
            <person name="Blanc I."/>
            <person name="Bouhouche K."/>
            <person name="Camara F."/>
            <person name="Duharcourt S."/>
            <person name="Guigo R."/>
            <person name="Gogendeau D."/>
            <person name="Katinka M."/>
            <person name="Keller A.-M."/>
            <person name="Kissmehl R."/>
            <person name="Klotz C."/>
            <person name="Koll F."/>
            <person name="Le Moue A."/>
            <person name="Lepere C."/>
            <person name="Malinsky S."/>
            <person name="Nowacki M."/>
            <person name="Nowak J.K."/>
            <person name="Plattner H."/>
            <person name="Poulain J."/>
            <person name="Ruiz F."/>
            <person name="Serrano V."/>
            <person name="Zagulski M."/>
            <person name="Dessen P."/>
            <person name="Betermier M."/>
            <person name="Weissenbach J."/>
            <person name="Scarpelli C."/>
            <person name="Schachter V."/>
            <person name="Sperling L."/>
            <person name="Meyer E."/>
            <person name="Cohen J."/>
            <person name="Wincker P."/>
        </authorList>
    </citation>
    <scope>NUCLEOTIDE SEQUENCE [LARGE SCALE GENOMIC DNA]</scope>
    <source>
        <strain evidence="12 13">Stock d4-2</strain>
    </source>
</reference>
<evidence type="ECO:0000256" key="1">
    <source>
        <dbReference type="ARBA" id="ARBA00022679"/>
    </source>
</evidence>
<evidence type="ECO:0000259" key="11">
    <source>
        <dbReference type="PROSITE" id="PS50011"/>
    </source>
</evidence>
<dbReference type="STRING" id="5888.A0EIS6"/>
<dbReference type="SUPFAM" id="SSF56112">
    <property type="entry name" value="Protein kinase-like (PK-like)"/>
    <property type="match status" value="1"/>
</dbReference>
<dbReference type="EC" id="2.7.12.2" evidence="6"/>
<proteinExistence type="inferred from homology"/>
<dbReference type="RefSeq" id="XP_001462590.1">
    <property type="nucleotide sequence ID" value="XM_001462553.1"/>
</dbReference>
<protein>
    <recommendedName>
        <fullName evidence="6">mitogen-activated protein kinase kinase</fullName>
        <ecNumber evidence="6">2.7.12.2</ecNumber>
    </recommendedName>
</protein>
<organism evidence="12 13">
    <name type="scientific">Paramecium tetraurelia</name>
    <dbReference type="NCBI Taxonomy" id="5888"/>
    <lineage>
        <taxon>Eukaryota</taxon>
        <taxon>Sar</taxon>
        <taxon>Alveolata</taxon>
        <taxon>Ciliophora</taxon>
        <taxon>Intramacronucleata</taxon>
        <taxon>Oligohymenophorea</taxon>
        <taxon>Peniculida</taxon>
        <taxon>Parameciidae</taxon>
        <taxon>Paramecium</taxon>
    </lineage>
</organism>
<dbReference type="GO" id="GO:0004708">
    <property type="term" value="F:MAP kinase kinase activity"/>
    <property type="evidence" value="ECO:0007669"/>
    <property type="project" value="UniProtKB-EC"/>
</dbReference>
<evidence type="ECO:0000256" key="5">
    <source>
        <dbReference type="ARBA" id="ARBA00038035"/>
    </source>
</evidence>